<evidence type="ECO:0000256" key="9">
    <source>
        <dbReference type="SAM" id="Phobius"/>
    </source>
</evidence>
<dbReference type="InterPro" id="IPR006603">
    <property type="entry name" value="PQ-loop_rpt"/>
</dbReference>
<evidence type="ECO:0000256" key="5">
    <source>
        <dbReference type="ARBA" id="ARBA00022989"/>
    </source>
</evidence>
<comment type="caution">
    <text evidence="10">The sequence shown here is derived from an EMBL/GenBank/DDBJ whole genome shotgun (WGS) entry which is preliminary data.</text>
</comment>
<evidence type="ECO:0000256" key="2">
    <source>
        <dbReference type="ARBA" id="ARBA00022448"/>
    </source>
</evidence>
<protein>
    <recommendedName>
        <fullName evidence="8">Solute carrier family 66 member 3</fullName>
    </recommendedName>
</protein>
<evidence type="ECO:0000256" key="6">
    <source>
        <dbReference type="ARBA" id="ARBA00023136"/>
    </source>
</evidence>
<evidence type="ECO:0000256" key="4">
    <source>
        <dbReference type="ARBA" id="ARBA00022737"/>
    </source>
</evidence>
<evidence type="ECO:0000313" key="11">
    <source>
        <dbReference type="Proteomes" id="UP000694255"/>
    </source>
</evidence>
<comment type="subcellular location">
    <subcellularLocation>
        <location evidence="1 8">Membrane</location>
        <topology evidence="1 8">Multi-pass membrane protein</topology>
    </subcellularLocation>
</comment>
<accession>A0A8J5UQA9</accession>
<keyword evidence="2" id="KW-0813">Transport</keyword>
<feature type="transmembrane region" description="Helical" evidence="9">
    <location>
        <begin position="30"/>
        <end position="54"/>
    </location>
</feature>
<dbReference type="PANTHER" id="PTHR12226">
    <property type="entry name" value="MANNOSE-P-DOLICHOL UTILIZATION DEFECT 1 LEC35 -RELATED"/>
    <property type="match status" value="1"/>
</dbReference>
<dbReference type="Pfam" id="PF04193">
    <property type="entry name" value="PQ-loop"/>
    <property type="match status" value="1"/>
</dbReference>
<feature type="transmembrane region" description="Helical" evidence="9">
    <location>
        <begin position="245"/>
        <end position="266"/>
    </location>
</feature>
<dbReference type="GeneID" id="73468614"/>
<name>A0A8J5UQA9_9ASCO</name>
<evidence type="ECO:0000256" key="7">
    <source>
        <dbReference type="ARBA" id="ARBA00038475"/>
    </source>
</evidence>
<keyword evidence="4" id="KW-0677">Repeat</keyword>
<evidence type="ECO:0000313" key="10">
    <source>
        <dbReference type="EMBL" id="KAG7664651.1"/>
    </source>
</evidence>
<keyword evidence="6 8" id="KW-0472">Membrane</keyword>
<dbReference type="Proteomes" id="UP000694255">
    <property type="component" value="Unassembled WGS sequence"/>
</dbReference>
<sequence length="286" mass="31458">MASPIIVLIKLLFNPNVSNKMLLQMALNRVKAIGIGKIISALLGSLLVAVSSFIRVPQILKLTTKTTEDRISVAEGLSLEGLTLDTINSLIHVIFNYQHKIPFLNYGESLLLGIQNAIIILLTKYYRLHSIHKIGEHCGIKPEDQLDLAASDALKTVGVMIGAIVVFAKLVPSNILSYLEMASIPISIIAKLPQIRQNYRLKTAKHLSDIVLKANVVGASIRVYTSSVALNSNAKRNKNTRSDKILVAGYSVSLLMHSILLGQSIVYDKLKKKDKDVKGIEEKKEE</sequence>
<keyword evidence="11" id="KW-1185">Reference proteome</keyword>
<gene>
    <name evidence="10" type="ORF">J8A68_001813</name>
</gene>
<evidence type="ECO:0000256" key="3">
    <source>
        <dbReference type="ARBA" id="ARBA00022692"/>
    </source>
</evidence>
<keyword evidence="3 8" id="KW-0812">Transmembrane</keyword>
<evidence type="ECO:0000256" key="8">
    <source>
        <dbReference type="PIRNR" id="PIRNR023381"/>
    </source>
</evidence>
<organism evidence="10 11">
    <name type="scientific">[Candida] subhashii</name>
    <dbReference type="NCBI Taxonomy" id="561895"/>
    <lineage>
        <taxon>Eukaryota</taxon>
        <taxon>Fungi</taxon>
        <taxon>Dikarya</taxon>
        <taxon>Ascomycota</taxon>
        <taxon>Saccharomycotina</taxon>
        <taxon>Pichiomycetes</taxon>
        <taxon>Debaryomycetaceae</taxon>
        <taxon>Spathaspora</taxon>
    </lineage>
</organism>
<dbReference type="PANTHER" id="PTHR12226:SF2">
    <property type="entry name" value="MANNOSE-P-DOLICHOL UTILIZATION DEFECT 1 PROTEIN"/>
    <property type="match status" value="1"/>
</dbReference>
<comment type="similarity">
    <text evidence="7">Belongs to the MPDU1 (TC 2.A.43.3) family.</text>
</comment>
<dbReference type="InterPro" id="IPR016817">
    <property type="entry name" value="MannP-dilichol_defect-1"/>
</dbReference>
<dbReference type="GO" id="GO:0016020">
    <property type="term" value="C:membrane"/>
    <property type="evidence" value="ECO:0007669"/>
    <property type="project" value="UniProtKB-SubCell"/>
</dbReference>
<dbReference type="PIRSF" id="PIRSF023381">
    <property type="entry name" value="MannP-dilichol_defect-1p"/>
    <property type="match status" value="1"/>
</dbReference>
<keyword evidence="5 8" id="KW-1133">Transmembrane helix</keyword>
<dbReference type="EMBL" id="JAGSYN010000068">
    <property type="protein sequence ID" value="KAG7664651.1"/>
    <property type="molecule type" value="Genomic_DNA"/>
</dbReference>
<feature type="transmembrane region" description="Helical" evidence="9">
    <location>
        <begin position="103"/>
        <end position="123"/>
    </location>
</feature>
<evidence type="ECO:0000256" key="1">
    <source>
        <dbReference type="ARBA" id="ARBA00004141"/>
    </source>
</evidence>
<dbReference type="RefSeq" id="XP_049264883.1">
    <property type="nucleotide sequence ID" value="XM_049405497.1"/>
</dbReference>
<dbReference type="AlphaFoldDB" id="A0A8J5UQA9"/>
<dbReference type="OrthoDB" id="271506at2759"/>
<reference evidence="10 11" key="1">
    <citation type="journal article" date="2021" name="DNA Res.">
        <title>Genome analysis of Candida subhashii reveals its hybrid nature and dual mitochondrial genome conformations.</title>
        <authorList>
            <person name="Mixao V."/>
            <person name="Hegedusova E."/>
            <person name="Saus E."/>
            <person name="Pryszcz L.P."/>
            <person name="Cillingova A."/>
            <person name="Nosek J."/>
            <person name="Gabaldon T."/>
        </authorList>
    </citation>
    <scope>NUCLEOTIDE SEQUENCE [LARGE SCALE GENOMIC DNA]</scope>
    <source>
        <strain evidence="10 11">CBS 10753</strain>
    </source>
</reference>
<proteinExistence type="inferred from homology"/>